<proteinExistence type="evidence at transcript level"/>
<dbReference type="EMBL" id="AJ558195">
    <property type="protein sequence ID" value="CAD91339.1"/>
    <property type="molecule type" value="mRNA"/>
</dbReference>
<dbReference type="Pfam" id="PF01130">
    <property type="entry name" value="CD36"/>
    <property type="match status" value="1"/>
</dbReference>
<evidence type="ECO:0000256" key="6">
    <source>
        <dbReference type="ARBA" id="ARBA00023180"/>
    </source>
</evidence>
<sequence>MVGFALLLRFAENPLVESQVKQRMEIHNGSALYNQLQNPGLPLWKSFYFYNLTNYQEWADGKSLPKIEEKGPYSYKENRTKYIQSIEGDTLVYNQTKYFHWDQSASGENLTADDIICTINIPMVAAISEKEDANFFIREGLKAIFKAEKAHMYICHTATDLAWHYTDPLVKMLHKLGQYPRDYVNIQVNGSLNDSLHSAINTGASYIKKLGEFIAWDGHTTFLDTWPNGTATGANRIRGTEGLFFRPLLKEGDNLTAFIDDVQRSFDLQYMGKVKHLDTEAFRYQVVNTTFKSAQTVSENSKWGSWCPDGLIFLGPTQYPEIPVFGSKPHYLDGVPELRNCCIGMTEPNRTLHDITIDVEPTTGANIQVKQILQINVQVNKSKHFDQTGKLMGYNFDSGNTLYFPVLWLSEHAELTPKFQQYLDDQGLSEVELVRKGVPIIFWVLIGLAVVCAMISVASCVGYTVRARRRMARESNDGERRALLNPPRLN</sequence>
<evidence type="ECO:0000256" key="3">
    <source>
        <dbReference type="ARBA" id="ARBA00022692"/>
    </source>
</evidence>
<comment type="subcellular location">
    <subcellularLocation>
        <location evidence="1">Membrane</location>
    </subcellularLocation>
</comment>
<organism evidence="8">
    <name type="scientific">Suberites domuncula</name>
    <name type="common">Sponge</name>
    <dbReference type="NCBI Taxonomy" id="55567"/>
    <lineage>
        <taxon>Eukaryota</taxon>
        <taxon>Metazoa</taxon>
        <taxon>Porifera</taxon>
        <taxon>Demospongiae</taxon>
        <taxon>Heteroscleromorpha</taxon>
        <taxon>Suberitida</taxon>
        <taxon>Suberitidae</taxon>
        <taxon>Suberites</taxon>
    </lineage>
</organism>
<dbReference type="GO" id="GO:0005044">
    <property type="term" value="F:scavenger receptor activity"/>
    <property type="evidence" value="ECO:0007669"/>
    <property type="project" value="InterPro"/>
</dbReference>
<dbReference type="PANTHER" id="PTHR11923:SF51">
    <property type="entry name" value="LYSOSOME MEMBRANE PROTEIN 2"/>
    <property type="match status" value="1"/>
</dbReference>
<feature type="transmembrane region" description="Helical" evidence="7">
    <location>
        <begin position="440"/>
        <end position="465"/>
    </location>
</feature>
<evidence type="ECO:0000256" key="2">
    <source>
        <dbReference type="ARBA" id="ARBA00010532"/>
    </source>
</evidence>
<name>Q70NV9_SUBDO</name>
<keyword evidence="3 7" id="KW-0812">Transmembrane</keyword>
<dbReference type="GO" id="GO:0016020">
    <property type="term" value="C:membrane"/>
    <property type="evidence" value="ECO:0007669"/>
    <property type="project" value="UniProtKB-SubCell"/>
</dbReference>
<accession>Q70NV9</accession>
<dbReference type="InterPro" id="IPR002159">
    <property type="entry name" value="CD36_fam"/>
</dbReference>
<dbReference type="PANTHER" id="PTHR11923">
    <property type="entry name" value="SCAVENGER RECEPTOR CLASS B TYPE-1 SR-B1"/>
    <property type="match status" value="1"/>
</dbReference>
<evidence type="ECO:0000313" key="8">
    <source>
        <dbReference type="EMBL" id="CAD91339.1"/>
    </source>
</evidence>
<dbReference type="InterPro" id="IPR005429">
    <property type="entry name" value="LimpII"/>
</dbReference>
<dbReference type="AlphaFoldDB" id="Q70NV9"/>
<evidence type="ECO:0000256" key="4">
    <source>
        <dbReference type="ARBA" id="ARBA00022989"/>
    </source>
</evidence>
<keyword evidence="5 7" id="KW-0472">Membrane</keyword>
<gene>
    <name evidence="8" type="primary">cd36-l</name>
    <name evidence="8" type="synonym">limpII</name>
</gene>
<reference evidence="8" key="1">
    <citation type="journal article" date="2004" name="J. Cell Sci.">
        <title>Matrix-mediated canal-formation in primmorphs from the Suberites domuncula involves the expression of a CD36 receptor-ligand system.</title>
        <authorList>
            <person name="Mueller W.E.G."/>
            <person name="Thakur N.L."/>
            <person name="Ushijima H."/>
            <person name="Thakur A.N."/>
            <person name="Krasko A."/>
            <person name="Le Pennec G."/>
            <person name="Indap M.M."/>
            <person name="Perovic-Ottstadt S."/>
            <person name="Schroeder H.C."/>
            <person name="Lang G."/>
            <person name="Bringmann G."/>
        </authorList>
    </citation>
    <scope>NUCLEOTIDE SEQUENCE</scope>
</reference>
<evidence type="ECO:0000256" key="1">
    <source>
        <dbReference type="ARBA" id="ARBA00004370"/>
    </source>
</evidence>
<comment type="similarity">
    <text evidence="2">Belongs to the CD36 family.</text>
</comment>
<dbReference type="PRINTS" id="PR01609">
    <property type="entry name" value="CD36FAMILY"/>
</dbReference>
<keyword evidence="4 7" id="KW-1133">Transmembrane helix</keyword>
<protein>
    <submittedName>
        <fullName evidence="8">CD36-like lysosomal integral membrane protein II</fullName>
    </submittedName>
</protein>
<evidence type="ECO:0000256" key="7">
    <source>
        <dbReference type="SAM" id="Phobius"/>
    </source>
</evidence>
<keyword evidence="6" id="KW-0325">Glycoprotein</keyword>
<dbReference type="PRINTS" id="PR01611">
    <property type="entry name" value="LIMPII"/>
</dbReference>
<evidence type="ECO:0000256" key="5">
    <source>
        <dbReference type="ARBA" id="ARBA00023136"/>
    </source>
</evidence>
<dbReference type="GO" id="GO:0005764">
    <property type="term" value="C:lysosome"/>
    <property type="evidence" value="ECO:0007669"/>
    <property type="project" value="InterPro"/>
</dbReference>